<comment type="catalytic activity">
    <reaction evidence="11">
        <text>Couples ATP hydrolysis with the unwinding of duplex DNA by translocating in the 3'-5' direction.</text>
        <dbReference type="EC" id="5.6.2.4"/>
    </reaction>
</comment>
<protein>
    <recommendedName>
        <fullName evidence="12">DNA 3'-5' helicase</fullName>
        <ecNumber evidence="12">5.6.2.4</ecNumber>
    </recommendedName>
</protein>
<proteinExistence type="predicted"/>
<dbReference type="InterPro" id="IPR014017">
    <property type="entry name" value="DNA_helicase_UvrD-like_C"/>
</dbReference>
<keyword evidence="1" id="KW-0540">Nuclease</keyword>
<accession>A0A7G9WBF2</accession>
<dbReference type="Proteomes" id="UP000516160">
    <property type="component" value="Chromosome"/>
</dbReference>
<evidence type="ECO:0000256" key="4">
    <source>
        <dbReference type="ARBA" id="ARBA00022801"/>
    </source>
</evidence>
<dbReference type="GO" id="GO:0005829">
    <property type="term" value="C:cytosol"/>
    <property type="evidence" value="ECO:0007669"/>
    <property type="project" value="TreeGrafter"/>
</dbReference>
<dbReference type="Pfam" id="PF12705">
    <property type="entry name" value="PDDEXK_1"/>
    <property type="match status" value="1"/>
</dbReference>
<dbReference type="RefSeq" id="WP_213166412.1">
    <property type="nucleotide sequence ID" value="NZ_CP058559.1"/>
</dbReference>
<evidence type="ECO:0000256" key="8">
    <source>
        <dbReference type="ARBA" id="ARBA00023125"/>
    </source>
</evidence>
<dbReference type="InterPro" id="IPR000212">
    <property type="entry name" value="DNA_helicase_UvrD/REP"/>
</dbReference>
<keyword evidence="7 14" id="KW-0067">ATP-binding</keyword>
<comment type="catalytic activity">
    <reaction evidence="13">
        <text>ATP + H2O = ADP + phosphate + H(+)</text>
        <dbReference type="Rhea" id="RHEA:13065"/>
        <dbReference type="ChEBI" id="CHEBI:15377"/>
        <dbReference type="ChEBI" id="CHEBI:15378"/>
        <dbReference type="ChEBI" id="CHEBI:30616"/>
        <dbReference type="ChEBI" id="CHEBI:43474"/>
        <dbReference type="ChEBI" id="CHEBI:456216"/>
        <dbReference type="EC" id="5.6.2.4"/>
    </reaction>
</comment>
<keyword evidence="4 14" id="KW-0378">Hydrolase</keyword>
<feature type="domain" description="UvrD-like helicase C-terminal" evidence="16">
    <location>
        <begin position="482"/>
        <end position="772"/>
    </location>
</feature>
<dbReference type="InterPro" id="IPR027417">
    <property type="entry name" value="P-loop_NTPase"/>
</dbReference>
<keyword evidence="9" id="KW-0234">DNA repair</keyword>
<dbReference type="Pfam" id="PF00580">
    <property type="entry name" value="UvrD-helicase"/>
    <property type="match status" value="1"/>
</dbReference>
<keyword evidence="2 14" id="KW-0547">Nucleotide-binding</keyword>
<evidence type="ECO:0000313" key="17">
    <source>
        <dbReference type="EMBL" id="QNO16014.1"/>
    </source>
</evidence>
<gene>
    <name evidence="17" type="ORF">HYG86_15180</name>
</gene>
<evidence type="ECO:0000256" key="11">
    <source>
        <dbReference type="ARBA" id="ARBA00034617"/>
    </source>
</evidence>
<keyword evidence="8" id="KW-0238">DNA-binding</keyword>
<evidence type="ECO:0000313" key="18">
    <source>
        <dbReference type="Proteomes" id="UP000516160"/>
    </source>
</evidence>
<sequence length="1154" mass="134502">MDFNPEQSKAIYSEKPLVLISAGAGSGKTRVLTERFIHLCKEKHEELKTGAKHKVGAEVKEIVAITFTEKAAREMKKRIRDRINDEIGKLQLGIDEESHRFWKEQREGLDTGFITTFHSFCHKILHQFAFKANLSPNFILIDDTQSILLKNQCFNDIFQREINHKKWKLLYGYYSKSEIRSAVLAIYDQIQENPKYNNVQDFFEGFDAKEIIKIQSTHIDKIRKEILMEFYVMSQECIKEFPPSSTLKGKAKEHVENICRDLEGIKTSDMSTEDFLEILKVIPATHRSYEKSAPSLYNLCVRYKAFKEIMKRYTSLPTDRVEDMCKIMDLFTDVLNSFHRIYKEKKEERACLDFSDLQKLAINLLAKNQDIRDFCRKEFKHMMVDEFQDTNGLQMKMLEYINPSYRFIVGDGKQSIYRFRGADVTLMNSLEGVAEKDNQADFIDMGRNYRNCDSIIQFVNELFKVFMIKDSSTMAYGIDYKPLISSRKEEKETHPHKKVELITLEKAEEGEETRFDCEFDLLTERMLEMYNSGEEMVKGKVLVDGEEKERWRRPLWKDFAILIPSRTGLATLEKNLKNKSIPYVVHGGIGFYQKQEIKDMLNILRLINRPWEKVYILSVLRSSLFQLTMDDFFEIQMRISEKGSFADYIYNKDFEKDSSLSTSLKDKLQNFCQLFHRFVPFIPQKSLGESLGDVFEESGLKTSLLIQKNPLQMIKNVEKLMEIMANQNANSLEELLEQMDILASLSDKEGEAEAELPEGNMVHIMTVHASKGLEFPIVCLPKLNRSPQKDKGNFFYDDEYCLVAKFKEDSENDPFEQEEYSTPSYGLVKEKFDVAAFEETKRLFYVATTRARDYLLMTSKGKEAKESWYSLINDALSVNPLLNEYIHVKSQSDILPQNKHMKDEKVFVAKNEIQQKEIPFTFSVSEIMLFMNDPLMYYNNYILKLNPQWLDEGEEGKTDRDSYVVAGTEFGTIVHRACELYDQGFSELDAVNEALESIRDNDVDTELPTYTTRLRKEVLKMLDSYKDVRDVSLGEHISSEWSFVTELSGAYVVGEIDKVFKVDYGYHLMDLKTNILRDEDQLMESYMPQIYLYKMAYEKEMGVEVEEVSLFFMRGGKDGLKTFQADPSYEEKVKAAIGKMSRLKRMKAGRKQYI</sequence>
<evidence type="ECO:0000256" key="7">
    <source>
        <dbReference type="ARBA" id="ARBA00022840"/>
    </source>
</evidence>
<dbReference type="PROSITE" id="PS51217">
    <property type="entry name" value="UVRD_HELICASE_CTER"/>
    <property type="match status" value="1"/>
</dbReference>
<dbReference type="InterPro" id="IPR011604">
    <property type="entry name" value="PDDEXK-like_dom_sf"/>
</dbReference>
<feature type="binding site" evidence="14">
    <location>
        <begin position="22"/>
        <end position="29"/>
    </location>
    <ligand>
        <name>ATP</name>
        <dbReference type="ChEBI" id="CHEBI:30616"/>
    </ligand>
</feature>
<name>A0A7G9WBF2_ALKCA</name>
<feature type="domain" description="UvrD-like helicase ATP-binding" evidence="15">
    <location>
        <begin position="1"/>
        <end position="452"/>
    </location>
</feature>
<dbReference type="GO" id="GO:0033202">
    <property type="term" value="C:DNA helicase complex"/>
    <property type="evidence" value="ECO:0007669"/>
    <property type="project" value="TreeGrafter"/>
</dbReference>
<dbReference type="EC" id="5.6.2.4" evidence="12"/>
<evidence type="ECO:0000259" key="16">
    <source>
        <dbReference type="PROSITE" id="PS51217"/>
    </source>
</evidence>
<dbReference type="InterPro" id="IPR011335">
    <property type="entry name" value="Restrct_endonuc-II-like"/>
</dbReference>
<dbReference type="SUPFAM" id="SSF52980">
    <property type="entry name" value="Restriction endonuclease-like"/>
    <property type="match status" value="1"/>
</dbReference>
<dbReference type="AlphaFoldDB" id="A0A7G9WBF2"/>
<evidence type="ECO:0000256" key="3">
    <source>
        <dbReference type="ARBA" id="ARBA00022763"/>
    </source>
</evidence>
<dbReference type="PANTHER" id="PTHR11070:SF48">
    <property type="entry name" value="ATP-DEPENDENT HELICASE_NUCLEASE SUBUNIT A"/>
    <property type="match status" value="1"/>
</dbReference>
<dbReference type="SUPFAM" id="SSF52540">
    <property type="entry name" value="P-loop containing nucleoside triphosphate hydrolases"/>
    <property type="match status" value="1"/>
</dbReference>
<dbReference type="PANTHER" id="PTHR11070">
    <property type="entry name" value="UVRD / RECB / PCRA DNA HELICASE FAMILY MEMBER"/>
    <property type="match status" value="1"/>
</dbReference>
<dbReference type="Gene3D" id="3.40.50.300">
    <property type="entry name" value="P-loop containing nucleotide triphosphate hydrolases"/>
    <property type="match status" value="3"/>
</dbReference>
<keyword evidence="18" id="KW-1185">Reference proteome</keyword>
<dbReference type="InterPro" id="IPR038726">
    <property type="entry name" value="PDDEXK_AddAB-type"/>
</dbReference>
<dbReference type="GO" id="GO:0005524">
    <property type="term" value="F:ATP binding"/>
    <property type="evidence" value="ECO:0007669"/>
    <property type="project" value="UniProtKB-UniRule"/>
</dbReference>
<dbReference type="KEGG" id="acae:HYG86_15180"/>
<dbReference type="GO" id="GO:0000725">
    <property type="term" value="P:recombinational repair"/>
    <property type="evidence" value="ECO:0007669"/>
    <property type="project" value="TreeGrafter"/>
</dbReference>
<dbReference type="GO" id="GO:0003677">
    <property type="term" value="F:DNA binding"/>
    <property type="evidence" value="ECO:0007669"/>
    <property type="project" value="UniProtKB-KW"/>
</dbReference>
<dbReference type="PROSITE" id="PS51198">
    <property type="entry name" value="UVRD_HELICASE_ATP_BIND"/>
    <property type="match status" value="1"/>
</dbReference>
<dbReference type="InterPro" id="IPR014016">
    <property type="entry name" value="UvrD-like_ATP-bd"/>
</dbReference>
<evidence type="ECO:0000256" key="5">
    <source>
        <dbReference type="ARBA" id="ARBA00022806"/>
    </source>
</evidence>
<evidence type="ECO:0000256" key="10">
    <source>
        <dbReference type="ARBA" id="ARBA00023235"/>
    </source>
</evidence>
<dbReference type="Gene3D" id="1.10.486.10">
    <property type="entry name" value="PCRA, domain 4"/>
    <property type="match status" value="1"/>
</dbReference>
<keyword evidence="10" id="KW-0413">Isomerase</keyword>
<dbReference type="Pfam" id="PF13361">
    <property type="entry name" value="UvrD_C"/>
    <property type="match status" value="1"/>
</dbReference>
<evidence type="ECO:0000256" key="6">
    <source>
        <dbReference type="ARBA" id="ARBA00022839"/>
    </source>
</evidence>
<dbReference type="GO" id="GO:0043138">
    <property type="term" value="F:3'-5' DNA helicase activity"/>
    <property type="evidence" value="ECO:0007669"/>
    <property type="project" value="UniProtKB-EC"/>
</dbReference>
<evidence type="ECO:0000256" key="13">
    <source>
        <dbReference type="ARBA" id="ARBA00048988"/>
    </source>
</evidence>
<evidence type="ECO:0000256" key="14">
    <source>
        <dbReference type="PROSITE-ProRule" id="PRU00560"/>
    </source>
</evidence>
<evidence type="ECO:0000259" key="15">
    <source>
        <dbReference type="PROSITE" id="PS51198"/>
    </source>
</evidence>
<dbReference type="Gene3D" id="3.90.320.10">
    <property type="match status" value="1"/>
</dbReference>
<dbReference type="EMBL" id="CP058559">
    <property type="protein sequence ID" value="QNO16014.1"/>
    <property type="molecule type" value="Genomic_DNA"/>
</dbReference>
<keyword evidence="3" id="KW-0227">DNA damage</keyword>
<dbReference type="GO" id="GO:0004527">
    <property type="term" value="F:exonuclease activity"/>
    <property type="evidence" value="ECO:0007669"/>
    <property type="project" value="UniProtKB-KW"/>
</dbReference>
<keyword evidence="6" id="KW-0269">Exonuclease</keyword>
<keyword evidence="5 14" id="KW-0347">Helicase</keyword>
<evidence type="ECO:0000256" key="1">
    <source>
        <dbReference type="ARBA" id="ARBA00022722"/>
    </source>
</evidence>
<evidence type="ECO:0000256" key="12">
    <source>
        <dbReference type="ARBA" id="ARBA00034808"/>
    </source>
</evidence>
<evidence type="ECO:0000256" key="2">
    <source>
        <dbReference type="ARBA" id="ARBA00022741"/>
    </source>
</evidence>
<organism evidence="17 18">
    <name type="scientific">Alkalicella caledoniensis</name>
    <dbReference type="NCBI Taxonomy" id="2731377"/>
    <lineage>
        <taxon>Bacteria</taxon>
        <taxon>Bacillati</taxon>
        <taxon>Bacillota</taxon>
        <taxon>Clostridia</taxon>
        <taxon>Eubacteriales</taxon>
        <taxon>Proteinivoracaceae</taxon>
        <taxon>Alkalicella</taxon>
    </lineage>
</organism>
<reference evidence="17 18" key="1">
    <citation type="submission" date="2020-07" db="EMBL/GenBank/DDBJ databases">
        <title>Alkalicella. sp. LB2 genome.</title>
        <authorList>
            <person name="Postec A."/>
            <person name="Quemeneur M."/>
        </authorList>
    </citation>
    <scope>NUCLEOTIDE SEQUENCE [LARGE SCALE GENOMIC DNA]</scope>
    <source>
        <strain evidence="17 18">LB2</strain>
    </source>
</reference>
<evidence type="ECO:0000256" key="9">
    <source>
        <dbReference type="ARBA" id="ARBA00023204"/>
    </source>
</evidence>